<feature type="compositionally biased region" description="Basic and acidic residues" evidence="1">
    <location>
        <begin position="33"/>
        <end position="43"/>
    </location>
</feature>
<gene>
    <name evidence="2" type="ORF">CCMP2556_LOCUS42922</name>
</gene>
<proteinExistence type="predicted"/>
<evidence type="ECO:0000313" key="2">
    <source>
        <dbReference type="EMBL" id="CAK9089112.1"/>
    </source>
</evidence>
<dbReference type="PANTHER" id="PTHR36971">
    <property type="entry name" value="UNNAMED PRODUCT"/>
    <property type="match status" value="1"/>
</dbReference>
<evidence type="ECO:0000313" key="3">
    <source>
        <dbReference type="Proteomes" id="UP001642484"/>
    </source>
</evidence>
<dbReference type="PANTHER" id="PTHR36971:SF3">
    <property type="entry name" value="C3H1-TYPE DOMAIN-CONTAINING PROTEIN"/>
    <property type="match status" value="1"/>
</dbReference>
<sequence>MCGGYILEVAGGKGALATALGTRGMKVLMVDPRPPDVSDKPDELESEAVEGEDVHPVGSVDRICEHFDDSSMELVFGAEVVVAMHPDEATDAIVDAALTAQRPFAVVPCCVFPRLFHHRRLHNGGGVVGYTGLLRFLREKDPRIRAARLPFAGRNVVLYMTKGDFAAQKQDDVGPLHAPNWVRPD</sequence>
<feature type="region of interest" description="Disordered" evidence="1">
    <location>
        <begin position="32"/>
        <end position="51"/>
    </location>
</feature>
<dbReference type="Proteomes" id="UP001642484">
    <property type="component" value="Unassembled WGS sequence"/>
</dbReference>
<organism evidence="2 3">
    <name type="scientific">Durusdinium trenchii</name>
    <dbReference type="NCBI Taxonomy" id="1381693"/>
    <lineage>
        <taxon>Eukaryota</taxon>
        <taxon>Sar</taxon>
        <taxon>Alveolata</taxon>
        <taxon>Dinophyceae</taxon>
        <taxon>Suessiales</taxon>
        <taxon>Symbiodiniaceae</taxon>
        <taxon>Durusdinium</taxon>
    </lineage>
</organism>
<name>A0ABP0QLG7_9DINO</name>
<accession>A0ABP0QLG7</accession>
<evidence type="ECO:0000256" key="1">
    <source>
        <dbReference type="SAM" id="MobiDB-lite"/>
    </source>
</evidence>
<comment type="caution">
    <text evidence="2">The sequence shown here is derived from an EMBL/GenBank/DDBJ whole genome shotgun (WGS) entry which is preliminary data.</text>
</comment>
<reference evidence="2 3" key="1">
    <citation type="submission" date="2024-02" db="EMBL/GenBank/DDBJ databases">
        <authorList>
            <person name="Chen Y."/>
            <person name="Shah S."/>
            <person name="Dougan E. K."/>
            <person name="Thang M."/>
            <person name="Chan C."/>
        </authorList>
    </citation>
    <scope>NUCLEOTIDE SEQUENCE [LARGE SCALE GENOMIC DNA]</scope>
</reference>
<keyword evidence="3" id="KW-1185">Reference proteome</keyword>
<protein>
    <submittedName>
        <fullName evidence="2">Uncharacterized protein</fullName>
    </submittedName>
</protein>
<dbReference type="EMBL" id="CAXAMN010024694">
    <property type="protein sequence ID" value="CAK9089112.1"/>
    <property type="molecule type" value="Genomic_DNA"/>
</dbReference>